<feature type="domain" description="FAD-dependent oxidoreductase 2 FAD-binding" evidence="13">
    <location>
        <begin position="6"/>
        <end position="361"/>
    </location>
</feature>
<dbReference type="PRINTS" id="PR00368">
    <property type="entry name" value="FADPNR"/>
</dbReference>
<keyword evidence="8 12" id="KW-0274">FAD</keyword>
<dbReference type="Pfam" id="PF00890">
    <property type="entry name" value="FAD_binding_2"/>
    <property type="match status" value="1"/>
</dbReference>
<evidence type="ECO:0000256" key="8">
    <source>
        <dbReference type="ARBA" id="ARBA00022827"/>
    </source>
</evidence>
<protein>
    <recommendedName>
        <fullName evidence="5 11">L-aspartate oxidase</fullName>
        <ecNumber evidence="4 11">1.4.3.16</ecNumber>
    </recommendedName>
</protein>
<dbReference type="InterPro" id="IPR027477">
    <property type="entry name" value="Succ_DH/fumarate_Rdtase_cat_sf"/>
</dbReference>
<gene>
    <name evidence="15" type="ORF">SAMN05421737_10670</name>
</gene>
<comment type="similarity">
    <text evidence="3 12">Belongs to the FAD-dependent oxidoreductase 2 family. NadB subfamily.</text>
</comment>
<dbReference type="UniPathway" id="UPA00253">
    <property type="reaction ID" value="UER00326"/>
</dbReference>
<evidence type="ECO:0000256" key="6">
    <source>
        <dbReference type="ARBA" id="ARBA00022630"/>
    </source>
</evidence>
<dbReference type="Gene3D" id="3.50.50.60">
    <property type="entry name" value="FAD/NAD(P)-binding domain"/>
    <property type="match status" value="1"/>
</dbReference>
<comment type="function">
    <text evidence="12">Catalyzes the oxidation of L-aspartate to iminoaspartate.</text>
</comment>
<evidence type="ECO:0000259" key="14">
    <source>
        <dbReference type="Pfam" id="PF02910"/>
    </source>
</evidence>
<feature type="domain" description="Fumarate reductase/succinate dehydrogenase flavoprotein-like C-terminal" evidence="14">
    <location>
        <begin position="405"/>
        <end position="496"/>
    </location>
</feature>
<dbReference type="Gene3D" id="3.90.700.10">
    <property type="entry name" value="Succinate dehydrogenase/fumarate reductase flavoprotein, catalytic domain"/>
    <property type="match status" value="1"/>
</dbReference>
<dbReference type="Proteomes" id="UP000242662">
    <property type="component" value="Unassembled WGS sequence"/>
</dbReference>
<evidence type="ECO:0000256" key="1">
    <source>
        <dbReference type="ARBA" id="ARBA00001974"/>
    </source>
</evidence>
<evidence type="ECO:0000256" key="12">
    <source>
        <dbReference type="RuleBase" id="RU362049"/>
    </source>
</evidence>
<accession>A0A1G6JRQ0</accession>
<dbReference type="EC" id="1.4.3.16" evidence="4 11"/>
<evidence type="ECO:0000256" key="4">
    <source>
        <dbReference type="ARBA" id="ARBA00012173"/>
    </source>
</evidence>
<sequence>MKQSPVVIIGTGVSGLMAAHLLADHLPVILVTKGEVKQSNSSLAQGGMAAAVGAHDHPHDHAQDTLQAGYHHNHLQNVYKLTEAAPHIAHQLRALDVPFEQSQGNYVLGHEGAHGKRRILHAYKDQTGKAIIDCLWHHVQGRVQILSHEMVTSIEVEKKAVIGVVTTKRAITSRCVILASGGAGQLYTRTSNVSFATGDGFMLAYRAGVVLKDLEFVQFHPTLLKSEQGALVSEAVRGEGAYLVNRYGQRLLANYPNGELESRDVVARVLFDAIKDGEEVFLDARHLPQFQERFPYIAKCCIAAGIDPTKAYIPVEPGAHFLCGGVETDDNGLSAVGGLYAVGEVACTGVHGANRLASNSLLEGLVFAERAANHILQHDQYKICERMGLNHTAPPLSHALPTRTLLQQHMTEFVGIKRTRQGLLYMREWLQSFINTSAAPRVDAQTWWEDVHLFELACLMTEAALQRTESRGNHIRTDFPEAVPEWRTVDVCFQHTKEPFLKVNKDEQVECDEHICT</sequence>
<evidence type="ECO:0000259" key="13">
    <source>
        <dbReference type="Pfam" id="PF00890"/>
    </source>
</evidence>
<dbReference type="Pfam" id="PF02910">
    <property type="entry name" value="Succ_DH_flav_C"/>
    <property type="match status" value="1"/>
</dbReference>
<dbReference type="EMBL" id="FMYM01000006">
    <property type="protein sequence ID" value="SDC21338.1"/>
    <property type="molecule type" value="Genomic_DNA"/>
</dbReference>
<name>A0A1G6JRQ0_9BACI</name>
<keyword evidence="16" id="KW-1185">Reference proteome</keyword>
<dbReference type="PANTHER" id="PTHR42716:SF2">
    <property type="entry name" value="L-ASPARTATE OXIDASE, CHLOROPLASTIC"/>
    <property type="match status" value="1"/>
</dbReference>
<organism evidence="15 16">
    <name type="scientific">Shouchella lonarensis</name>
    <dbReference type="NCBI Taxonomy" id="1464122"/>
    <lineage>
        <taxon>Bacteria</taxon>
        <taxon>Bacillati</taxon>
        <taxon>Bacillota</taxon>
        <taxon>Bacilli</taxon>
        <taxon>Bacillales</taxon>
        <taxon>Bacillaceae</taxon>
        <taxon>Shouchella</taxon>
    </lineage>
</organism>
<evidence type="ECO:0000256" key="2">
    <source>
        <dbReference type="ARBA" id="ARBA00004950"/>
    </source>
</evidence>
<evidence type="ECO:0000256" key="10">
    <source>
        <dbReference type="ARBA" id="ARBA00048305"/>
    </source>
</evidence>
<dbReference type="SUPFAM" id="SSF56425">
    <property type="entry name" value="Succinate dehydrogenase/fumarate reductase flavoprotein, catalytic domain"/>
    <property type="match status" value="1"/>
</dbReference>
<evidence type="ECO:0000256" key="11">
    <source>
        <dbReference type="NCBIfam" id="TIGR00551"/>
    </source>
</evidence>
<dbReference type="AlphaFoldDB" id="A0A1G6JRQ0"/>
<dbReference type="SUPFAM" id="SSF46977">
    <property type="entry name" value="Succinate dehydrogenase/fumarate reductase flavoprotein C-terminal domain"/>
    <property type="match status" value="1"/>
</dbReference>
<evidence type="ECO:0000313" key="16">
    <source>
        <dbReference type="Proteomes" id="UP000242662"/>
    </source>
</evidence>
<dbReference type="RefSeq" id="WP_090775690.1">
    <property type="nucleotide sequence ID" value="NZ_FMYM01000006.1"/>
</dbReference>
<dbReference type="GO" id="GO:0033765">
    <property type="term" value="F:steroid dehydrogenase activity, acting on the CH-CH group of donors"/>
    <property type="evidence" value="ECO:0007669"/>
    <property type="project" value="UniProtKB-ARBA"/>
</dbReference>
<dbReference type="FunFam" id="3.90.700.10:FF:000002">
    <property type="entry name" value="L-aspartate oxidase"/>
    <property type="match status" value="1"/>
</dbReference>
<keyword evidence="6 12" id="KW-0285">Flavoprotein</keyword>
<comment type="subcellular location">
    <subcellularLocation>
        <location evidence="12">Cytoplasm</location>
    </subcellularLocation>
</comment>
<evidence type="ECO:0000256" key="3">
    <source>
        <dbReference type="ARBA" id="ARBA00008562"/>
    </source>
</evidence>
<dbReference type="GO" id="GO:0005737">
    <property type="term" value="C:cytoplasm"/>
    <property type="evidence" value="ECO:0007669"/>
    <property type="project" value="UniProtKB-SubCell"/>
</dbReference>
<keyword evidence="9 12" id="KW-0560">Oxidoreductase</keyword>
<comment type="pathway">
    <text evidence="2 12">Cofactor biosynthesis; NAD(+) biosynthesis; iminoaspartate from L-aspartate (oxidase route): step 1/1.</text>
</comment>
<evidence type="ECO:0000313" key="15">
    <source>
        <dbReference type="EMBL" id="SDC21338.1"/>
    </source>
</evidence>
<proteinExistence type="inferred from homology"/>
<dbReference type="GO" id="GO:0008734">
    <property type="term" value="F:L-aspartate oxidase activity"/>
    <property type="evidence" value="ECO:0007669"/>
    <property type="project" value="UniProtKB-UniRule"/>
</dbReference>
<comment type="cofactor">
    <cofactor evidence="1 12">
        <name>FAD</name>
        <dbReference type="ChEBI" id="CHEBI:57692"/>
    </cofactor>
</comment>
<dbReference type="OrthoDB" id="9806724at2"/>
<evidence type="ECO:0000256" key="7">
    <source>
        <dbReference type="ARBA" id="ARBA00022642"/>
    </source>
</evidence>
<dbReference type="SUPFAM" id="SSF51905">
    <property type="entry name" value="FAD/NAD(P)-binding domain"/>
    <property type="match status" value="1"/>
</dbReference>
<dbReference type="NCBIfam" id="TIGR00551">
    <property type="entry name" value="nadB"/>
    <property type="match status" value="1"/>
</dbReference>
<dbReference type="InterPro" id="IPR037099">
    <property type="entry name" value="Fum_R/Succ_DH_flav-like_C_sf"/>
</dbReference>
<reference evidence="16" key="1">
    <citation type="submission" date="2016-09" db="EMBL/GenBank/DDBJ databases">
        <authorList>
            <person name="Varghese N."/>
            <person name="Submissions S."/>
        </authorList>
    </citation>
    <scope>NUCLEOTIDE SEQUENCE [LARGE SCALE GENOMIC DNA]</scope>
    <source>
        <strain evidence="16">25nlg</strain>
    </source>
</reference>
<dbReference type="InterPro" id="IPR005288">
    <property type="entry name" value="NadB"/>
</dbReference>
<comment type="catalytic activity">
    <reaction evidence="10">
        <text>L-aspartate + O2 = iminosuccinate + H2O2</text>
        <dbReference type="Rhea" id="RHEA:25876"/>
        <dbReference type="ChEBI" id="CHEBI:15379"/>
        <dbReference type="ChEBI" id="CHEBI:16240"/>
        <dbReference type="ChEBI" id="CHEBI:29991"/>
        <dbReference type="ChEBI" id="CHEBI:77875"/>
        <dbReference type="EC" id="1.4.3.16"/>
    </reaction>
    <physiologicalReaction direction="left-to-right" evidence="10">
        <dbReference type="Rhea" id="RHEA:25877"/>
    </physiologicalReaction>
</comment>
<keyword evidence="7 12" id="KW-0662">Pyridine nucleotide biosynthesis</keyword>
<dbReference type="InterPro" id="IPR036188">
    <property type="entry name" value="FAD/NAD-bd_sf"/>
</dbReference>
<evidence type="ECO:0000256" key="9">
    <source>
        <dbReference type="ARBA" id="ARBA00023002"/>
    </source>
</evidence>
<evidence type="ECO:0000256" key="5">
    <source>
        <dbReference type="ARBA" id="ARBA00021901"/>
    </source>
</evidence>
<dbReference type="PANTHER" id="PTHR42716">
    <property type="entry name" value="L-ASPARTATE OXIDASE"/>
    <property type="match status" value="1"/>
</dbReference>
<dbReference type="Gene3D" id="1.20.58.100">
    <property type="entry name" value="Fumarate reductase/succinate dehydrogenase flavoprotein-like, C-terminal domain"/>
    <property type="match status" value="1"/>
</dbReference>
<dbReference type="InterPro" id="IPR015939">
    <property type="entry name" value="Fum_Rdtase/Succ_DH_flav-like_C"/>
</dbReference>
<dbReference type="InterPro" id="IPR003953">
    <property type="entry name" value="FAD-dep_OxRdtase_2_FAD-bd"/>
</dbReference>
<dbReference type="STRING" id="1464122.SAMN05421737_10670"/>
<dbReference type="GO" id="GO:0034628">
    <property type="term" value="P:'de novo' NAD+ biosynthetic process from L-aspartate"/>
    <property type="evidence" value="ECO:0007669"/>
    <property type="project" value="TreeGrafter"/>
</dbReference>